<sequence length="139" mass="15048">MQGKQSVQLLNIQADERVFADMANDDANPCLSCGACCQYFRVSMYMGEMASSPGGTVPDELVSRVNPYIVCMKGTEAGHGRCIALRGEVGKPGIHCAIYAQRPSPCREYRVWSNDGSPNPDCQRLRAKIGLPPLPAMPG</sequence>
<name>A0A6J5E4P4_9BURK</name>
<proteinExistence type="predicted"/>
<evidence type="ECO:0008006" key="3">
    <source>
        <dbReference type="Google" id="ProtNLM"/>
    </source>
</evidence>
<dbReference type="EMBL" id="CADIKH010000018">
    <property type="protein sequence ID" value="CAB3761448.1"/>
    <property type="molecule type" value="Genomic_DNA"/>
</dbReference>
<gene>
    <name evidence="1" type="ORF">LMG29542_04083</name>
</gene>
<evidence type="ECO:0000313" key="2">
    <source>
        <dbReference type="Proteomes" id="UP000494363"/>
    </source>
</evidence>
<dbReference type="Pfam" id="PF03692">
    <property type="entry name" value="CxxCxxCC"/>
    <property type="match status" value="1"/>
</dbReference>
<dbReference type="InterPro" id="IPR005358">
    <property type="entry name" value="Puta_zinc/iron-chelating_dom"/>
</dbReference>
<organism evidence="1 2">
    <name type="scientific">Paraburkholderia humisilvae</name>
    <dbReference type="NCBI Taxonomy" id="627669"/>
    <lineage>
        <taxon>Bacteria</taxon>
        <taxon>Pseudomonadati</taxon>
        <taxon>Pseudomonadota</taxon>
        <taxon>Betaproteobacteria</taxon>
        <taxon>Burkholderiales</taxon>
        <taxon>Burkholderiaceae</taxon>
        <taxon>Paraburkholderia</taxon>
    </lineage>
</organism>
<reference evidence="1 2" key="1">
    <citation type="submission" date="2020-04" db="EMBL/GenBank/DDBJ databases">
        <authorList>
            <person name="De Canck E."/>
        </authorList>
    </citation>
    <scope>NUCLEOTIDE SEQUENCE [LARGE SCALE GENOMIC DNA]</scope>
    <source>
        <strain evidence="1 2">LMG 29542</strain>
    </source>
</reference>
<evidence type="ECO:0000313" key="1">
    <source>
        <dbReference type="EMBL" id="CAB3761448.1"/>
    </source>
</evidence>
<accession>A0A6J5E4P4</accession>
<keyword evidence="2" id="KW-1185">Reference proteome</keyword>
<protein>
    <recommendedName>
        <fullName evidence="3">Zinc/iron-chelating domain-containing protein</fullName>
    </recommendedName>
</protein>
<dbReference type="Proteomes" id="UP000494363">
    <property type="component" value="Unassembled WGS sequence"/>
</dbReference>
<dbReference type="AlphaFoldDB" id="A0A6J5E4P4"/>